<keyword evidence="3" id="KW-0813">Transport</keyword>
<evidence type="ECO:0000313" key="9">
    <source>
        <dbReference type="EMBL" id="SER45535.1"/>
    </source>
</evidence>
<dbReference type="PANTHER" id="PTHR30532">
    <property type="entry name" value="IRON III DICITRATE-BINDING PERIPLASMIC PROTEIN"/>
    <property type="match status" value="1"/>
</dbReference>
<dbReference type="RefSeq" id="WP_069522187.1">
    <property type="nucleotide sequence ID" value="NZ_FOFP01000031.1"/>
</dbReference>
<dbReference type="Gene3D" id="3.40.50.1980">
    <property type="entry name" value="Nitrogenase molybdenum iron protein domain"/>
    <property type="match status" value="2"/>
</dbReference>
<sequence length="303" mass="32506">MSLTSLLRGAALLTAGLLLSTPLLAAARTIDGAYGSVELSGTPQRVVALGENALDAALSLGIQPLGSLASRGGSDVPHYLKAKAGTITLVGSVREPNLEAILALQPDLILASGDLPNDLYAKLSLMAPTVVPKGGTFQDWRQTYSTYALALNQSEQAEQRIAEIDTRIAALRERMPQDQQVSVVRWNPQGPFIMSSHLFVGQLLQTLGLKANELAAAQQRKPHSDIISLENLAKVDADWIFLATLNPDGRKALDDARQQPAFTRLKAVENDRVISVDGQIWSSSSGYLAAQHILDDVEKALAR</sequence>
<accession>A0ABY1BRG9</accession>
<dbReference type="Proteomes" id="UP000198512">
    <property type="component" value="Unassembled WGS sequence"/>
</dbReference>
<reference evidence="9 10" key="1">
    <citation type="submission" date="2016-10" db="EMBL/GenBank/DDBJ databases">
        <authorList>
            <person name="Varghese N."/>
            <person name="Submissions S."/>
        </authorList>
    </citation>
    <scope>NUCLEOTIDE SEQUENCE [LARGE SCALE GENOMIC DNA]</scope>
    <source>
        <strain evidence="9 10">CIP 109853</strain>
    </source>
</reference>
<evidence type="ECO:0000256" key="6">
    <source>
        <dbReference type="SAM" id="Coils"/>
    </source>
</evidence>
<keyword evidence="6" id="KW-0175">Coiled coil</keyword>
<keyword evidence="4" id="KW-0410">Iron transport</keyword>
<name>A0ABY1BRG9_9PSED</name>
<dbReference type="InterPro" id="IPR002491">
    <property type="entry name" value="ABC_transptr_periplasmic_BD"/>
</dbReference>
<protein>
    <submittedName>
        <fullName evidence="9">Iron complex transport system substrate-binding protein</fullName>
    </submittedName>
</protein>
<proteinExistence type="inferred from homology"/>
<keyword evidence="4" id="KW-0406">Ion transport</keyword>
<keyword evidence="10" id="KW-1185">Reference proteome</keyword>
<evidence type="ECO:0000256" key="5">
    <source>
        <dbReference type="ARBA" id="ARBA00022729"/>
    </source>
</evidence>
<feature type="chain" id="PRO_5046603036" evidence="7">
    <location>
        <begin position="26"/>
        <end position="303"/>
    </location>
</feature>
<keyword evidence="4" id="KW-0408">Iron</keyword>
<comment type="similarity">
    <text evidence="2">Belongs to the bacterial solute-binding protein 8 family.</text>
</comment>
<evidence type="ECO:0000313" key="10">
    <source>
        <dbReference type="Proteomes" id="UP000198512"/>
    </source>
</evidence>
<evidence type="ECO:0000256" key="1">
    <source>
        <dbReference type="ARBA" id="ARBA00004196"/>
    </source>
</evidence>
<organism evidence="9 10">
    <name type="scientific">Pseudomonas cuatrocienegasensis</name>
    <dbReference type="NCBI Taxonomy" id="543360"/>
    <lineage>
        <taxon>Bacteria</taxon>
        <taxon>Pseudomonadati</taxon>
        <taxon>Pseudomonadota</taxon>
        <taxon>Gammaproteobacteria</taxon>
        <taxon>Pseudomonadales</taxon>
        <taxon>Pseudomonadaceae</taxon>
        <taxon>Pseudomonas</taxon>
    </lineage>
</organism>
<feature type="domain" description="Fe/B12 periplasmic-binding" evidence="8">
    <location>
        <begin position="45"/>
        <end position="303"/>
    </location>
</feature>
<evidence type="ECO:0000256" key="7">
    <source>
        <dbReference type="SAM" id="SignalP"/>
    </source>
</evidence>
<comment type="subcellular location">
    <subcellularLocation>
        <location evidence="1">Cell envelope</location>
    </subcellularLocation>
</comment>
<gene>
    <name evidence="9" type="ORF">SAMN05216600_13112</name>
</gene>
<dbReference type="PANTHER" id="PTHR30532:SF1">
    <property type="entry name" value="IRON(3+)-HYDROXAMATE-BINDING PROTEIN FHUD"/>
    <property type="match status" value="1"/>
</dbReference>
<feature type="coiled-coil region" evidence="6">
    <location>
        <begin position="147"/>
        <end position="174"/>
    </location>
</feature>
<dbReference type="InterPro" id="IPR051313">
    <property type="entry name" value="Bact_iron-sidero_bind"/>
</dbReference>
<dbReference type="Pfam" id="PF01497">
    <property type="entry name" value="Peripla_BP_2"/>
    <property type="match status" value="1"/>
</dbReference>
<dbReference type="CDD" id="cd01146">
    <property type="entry name" value="FhuD"/>
    <property type="match status" value="1"/>
</dbReference>
<evidence type="ECO:0000256" key="2">
    <source>
        <dbReference type="ARBA" id="ARBA00008814"/>
    </source>
</evidence>
<evidence type="ECO:0000256" key="4">
    <source>
        <dbReference type="ARBA" id="ARBA00022496"/>
    </source>
</evidence>
<dbReference type="PROSITE" id="PS50983">
    <property type="entry name" value="FE_B12_PBP"/>
    <property type="match status" value="1"/>
</dbReference>
<keyword evidence="5 7" id="KW-0732">Signal</keyword>
<evidence type="ECO:0000256" key="3">
    <source>
        <dbReference type="ARBA" id="ARBA00022448"/>
    </source>
</evidence>
<dbReference type="SUPFAM" id="SSF53807">
    <property type="entry name" value="Helical backbone' metal receptor"/>
    <property type="match status" value="1"/>
</dbReference>
<comment type="caution">
    <text evidence="9">The sequence shown here is derived from an EMBL/GenBank/DDBJ whole genome shotgun (WGS) entry which is preliminary data.</text>
</comment>
<feature type="signal peptide" evidence="7">
    <location>
        <begin position="1"/>
        <end position="25"/>
    </location>
</feature>
<dbReference type="EMBL" id="FOFP01000031">
    <property type="protein sequence ID" value="SER45535.1"/>
    <property type="molecule type" value="Genomic_DNA"/>
</dbReference>
<evidence type="ECO:0000259" key="8">
    <source>
        <dbReference type="PROSITE" id="PS50983"/>
    </source>
</evidence>